<accession>A0A0S2TCJ6</accession>
<dbReference type="InterPro" id="IPR013096">
    <property type="entry name" value="Cupin_2"/>
</dbReference>
<reference evidence="2" key="1">
    <citation type="submission" date="2015-10" db="EMBL/GenBank/DDBJ databases">
        <title>Description of Candidatus Tenderia electrophaga gen. nov, sp. nov., an Uncultivated Electroautotroph from a Biocathode Enrichment.</title>
        <authorList>
            <person name="Eddie B.J."/>
            <person name="Malanoski A.P."/>
            <person name="Wang Z."/>
            <person name="Hall R.J."/>
            <person name="Oh S.D."/>
            <person name="Heiner C."/>
            <person name="Lin B."/>
            <person name="Strycharz-Glaven S.M."/>
        </authorList>
    </citation>
    <scope>NUCLEOTIDE SEQUENCE [LARGE SCALE GENOMIC DNA]</scope>
    <source>
        <strain evidence="2">NRL1</strain>
    </source>
</reference>
<sequence length="127" mass="14063">MKQKYLSRYQDIEPFITKDGSVIRELMHPGRHAAKQQSLAEARVAVGAKTVLHRHHHTEELYYVTAGRGLMTLGDQRFEVKVGDSICIAPGTPHCIENTGSEELALLCCCSPGYSHEDTELLASQLA</sequence>
<dbReference type="InterPro" id="IPR052044">
    <property type="entry name" value="PKS_Associated_Protein"/>
</dbReference>
<dbReference type="Gene3D" id="2.60.120.10">
    <property type="entry name" value="Jelly Rolls"/>
    <property type="match status" value="1"/>
</dbReference>
<gene>
    <name evidence="2" type="ORF">Tel_06735</name>
</gene>
<proteinExistence type="predicted"/>
<evidence type="ECO:0000259" key="1">
    <source>
        <dbReference type="Pfam" id="PF07883"/>
    </source>
</evidence>
<protein>
    <recommendedName>
        <fullName evidence="1">Cupin type-2 domain-containing protein</fullName>
    </recommendedName>
</protein>
<organism evidence="2 3">
    <name type="scientific">Candidatus Tenderia electrophaga</name>
    <dbReference type="NCBI Taxonomy" id="1748243"/>
    <lineage>
        <taxon>Bacteria</taxon>
        <taxon>Pseudomonadati</taxon>
        <taxon>Pseudomonadota</taxon>
        <taxon>Gammaproteobacteria</taxon>
        <taxon>Candidatus Tenderiales</taxon>
        <taxon>Candidatus Tenderiaceae</taxon>
        <taxon>Candidatus Tenderia</taxon>
    </lineage>
</organism>
<dbReference type="InterPro" id="IPR011051">
    <property type="entry name" value="RmlC_Cupin_sf"/>
</dbReference>
<dbReference type="AlphaFoldDB" id="A0A0S2TCJ6"/>
<evidence type="ECO:0000313" key="3">
    <source>
        <dbReference type="Proteomes" id="UP000055136"/>
    </source>
</evidence>
<feature type="domain" description="Cupin type-2" evidence="1">
    <location>
        <begin position="42"/>
        <end position="108"/>
    </location>
</feature>
<dbReference type="STRING" id="1748243.Tel_06735"/>
<keyword evidence="3" id="KW-1185">Reference proteome</keyword>
<dbReference type="SUPFAM" id="SSF51182">
    <property type="entry name" value="RmlC-like cupins"/>
    <property type="match status" value="1"/>
</dbReference>
<dbReference type="InterPro" id="IPR014710">
    <property type="entry name" value="RmlC-like_jellyroll"/>
</dbReference>
<dbReference type="EMBL" id="CP013099">
    <property type="protein sequence ID" value="ALP52875.1"/>
    <property type="molecule type" value="Genomic_DNA"/>
</dbReference>
<name>A0A0S2TCJ6_9GAMM</name>
<dbReference type="PANTHER" id="PTHR36114">
    <property type="entry name" value="16.7 KDA PROTEIN IN WHIE LOCUS"/>
    <property type="match status" value="1"/>
</dbReference>
<dbReference type="CDD" id="cd02214">
    <property type="entry name" value="cupin_MJ1618"/>
    <property type="match status" value="1"/>
</dbReference>
<dbReference type="Proteomes" id="UP000055136">
    <property type="component" value="Chromosome"/>
</dbReference>
<dbReference type="KEGG" id="tee:Tel_06735"/>
<dbReference type="PANTHER" id="PTHR36114:SF4">
    <property type="entry name" value="CUPIN 2 CONSERVED BARREL DOMAIN-CONTAINING PROTEIN"/>
    <property type="match status" value="1"/>
</dbReference>
<evidence type="ECO:0000313" key="2">
    <source>
        <dbReference type="EMBL" id="ALP52875.1"/>
    </source>
</evidence>
<dbReference type="Pfam" id="PF07883">
    <property type="entry name" value="Cupin_2"/>
    <property type="match status" value="1"/>
</dbReference>